<proteinExistence type="predicted"/>
<dbReference type="EMBL" id="LAZR01023847">
    <property type="protein sequence ID" value="KKL77110.1"/>
    <property type="molecule type" value="Genomic_DNA"/>
</dbReference>
<protein>
    <submittedName>
        <fullName evidence="1">Uncharacterized protein</fullName>
    </submittedName>
</protein>
<name>A0A0F9H649_9ZZZZ</name>
<reference evidence="1" key="1">
    <citation type="journal article" date="2015" name="Nature">
        <title>Complex archaea that bridge the gap between prokaryotes and eukaryotes.</title>
        <authorList>
            <person name="Spang A."/>
            <person name="Saw J.H."/>
            <person name="Jorgensen S.L."/>
            <person name="Zaremba-Niedzwiedzka K."/>
            <person name="Martijn J."/>
            <person name="Lind A.E."/>
            <person name="van Eijk R."/>
            <person name="Schleper C."/>
            <person name="Guy L."/>
            <person name="Ettema T.J."/>
        </authorList>
    </citation>
    <scope>NUCLEOTIDE SEQUENCE</scope>
</reference>
<accession>A0A0F9H649</accession>
<comment type="caution">
    <text evidence="1">The sequence shown here is derived from an EMBL/GenBank/DDBJ whole genome shotgun (WGS) entry which is preliminary data.</text>
</comment>
<organism evidence="1">
    <name type="scientific">marine sediment metagenome</name>
    <dbReference type="NCBI Taxonomy" id="412755"/>
    <lineage>
        <taxon>unclassified sequences</taxon>
        <taxon>metagenomes</taxon>
        <taxon>ecological metagenomes</taxon>
    </lineage>
</organism>
<gene>
    <name evidence="1" type="ORF">LCGC14_2038170</name>
</gene>
<evidence type="ECO:0000313" key="1">
    <source>
        <dbReference type="EMBL" id="KKL77110.1"/>
    </source>
</evidence>
<sequence>MGKKKKGKGYGSIVLTVALALMIAFSGLAMAEQQFYPGFIDKEGELGTNGKSWRIGHVNTVVFEGPTSNAFETYLSASDPSQVNRLLLPDESGTLLSTGGVAASITLADTQMLIGQSTGLSAAKAITGDAGVTNAGVWTNDKIDNKAVDFGDVTTGQIQAANGTLWDSVAHTLSGDVTGTMDSAGDVAATIPNRYAEMYFHNHSSPLVTTLSAAALANVIGLTNGVATSGMTQNSTDGSITVAADGVFEFVGSMSIVDATSASEEYNGTVGIDGTNQEKCEWHTDITTQSKEEPASLSCLLSISAGEVVTFMVNSAGGDDAGWEALNWYIKEF</sequence>
<dbReference type="AlphaFoldDB" id="A0A0F9H649"/>